<protein>
    <recommendedName>
        <fullName evidence="4">Fungal-type protein kinase domain-containing protein</fullName>
    </recommendedName>
</protein>
<sequence length="213" mass="22822">MATQPPTVNDPATASAPVDPADVDIPMTSAQDPTPSGAESAQPPKRAHRVRAVHARNLDTISGGEELIASIACAIDGPPLSPPLFVEAKNADGVRDAAHREIYEHGTAQELHGDINPNSILIFDHPPRPAHSPNSAPGNEGEYKREGGENDAAPWDSPYGPSAGAMVYWEPPISLATLRLVGNPDEPQPPPAWKSERYRCVMPPWDAGWRVNF</sequence>
<feature type="region of interest" description="Disordered" evidence="1">
    <location>
        <begin position="1"/>
        <end position="47"/>
    </location>
</feature>
<feature type="region of interest" description="Disordered" evidence="1">
    <location>
        <begin position="125"/>
        <end position="157"/>
    </location>
</feature>
<evidence type="ECO:0000256" key="1">
    <source>
        <dbReference type="SAM" id="MobiDB-lite"/>
    </source>
</evidence>
<evidence type="ECO:0000313" key="2">
    <source>
        <dbReference type="EMBL" id="OJT09310.1"/>
    </source>
</evidence>
<feature type="compositionally biased region" description="Polar residues" evidence="1">
    <location>
        <begin position="28"/>
        <end position="39"/>
    </location>
</feature>
<name>A0A1M2VP44_TRAPU</name>
<accession>A0A1M2VP44</accession>
<dbReference type="AlphaFoldDB" id="A0A1M2VP44"/>
<feature type="compositionally biased region" description="Polar residues" evidence="1">
    <location>
        <begin position="1"/>
        <end position="12"/>
    </location>
</feature>
<organism evidence="2 3">
    <name type="scientific">Trametes pubescens</name>
    <name type="common">White-rot fungus</name>
    <dbReference type="NCBI Taxonomy" id="154538"/>
    <lineage>
        <taxon>Eukaryota</taxon>
        <taxon>Fungi</taxon>
        <taxon>Dikarya</taxon>
        <taxon>Basidiomycota</taxon>
        <taxon>Agaricomycotina</taxon>
        <taxon>Agaricomycetes</taxon>
        <taxon>Polyporales</taxon>
        <taxon>Polyporaceae</taxon>
        <taxon>Trametes</taxon>
    </lineage>
</organism>
<evidence type="ECO:0000313" key="3">
    <source>
        <dbReference type="Proteomes" id="UP000184267"/>
    </source>
</evidence>
<evidence type="ECO:0008006" key="4">
    <source>
        <dbReference type="Google" id="ProtNLM"/>
    </source>
</evidence>
<dbReference type="EMBL" id="MNAD01000951">
    <property type="protein sequence ID" value="OJT09310.1"/>
    <property type="molecule type" value="Genomic_DNA"/>
</dbReference>
<proteinExistence type="predicted"/>
<dbReference type="OMA" id="IFDHPPR"/>
<gene>
    <name evidence="2" type="ORF">TRAPUB_14249</name>
</gene>
<dbReference type="Proteomes" id="UP000184267">
    <property type="component" value="Unassembled WGS sequence"/>
</dbReference>
<dbReference type="OrthoDB" id="5584477at2759"/>
<comment type="caution">
    <text evidence="2">The sequence shown here is derived from an EMBL/GenBank/DDBJ whole genome shotgun (WGS) entry which is preliminary data.</text>
</comment>
<keyword evidence="3" id="KW-1185">Reference proteome</keyword>
<reference evidence="2 3" key="1">
    <citation type="submission" date="2016-10" db="EMBL/GenBank/DDBJ databases">
        <title>Genome sequence of the basidiomycete white-rot fungus Trametes pubescens.</title>
        <authorList>
            <person name="Makela M.R."/>
            <person name="Granchi Z."/>
            <person name="Peng M."/>
            <person name="De Vries R.P."/>
            <person name="Grigoriev I."/>
            <person name="Riley R."/>
            <person name="Hilden K."/>
        </authorList>
    </citation>
    <scope>NUCLEOTIDE SEQUENCE [LARGE SCALE GENOMIC DNA]</scope>
    <source>
        <strain evidence="2 3">FBCC735</strain>
    </source>
</reference>